<dbReference type="Gene3D" id="3.40.50.300">
    <property type="entry name" value="P-loop containing nucleotide triphosphate hydrolases"/>
    <property type="match status" value="3"/>
</dbReference>
<accession>A0AA47N120</accession>
<feature type="domain" description="AIG1-type G" evidence="16">
    <location>
        <begin position="17"/>
        <end position="221"/>
    </location>
</feature>
<evidence type="ECO:0000256" key="11">
    <source>
        <dbReference type="ARBA" id="ARBA00023128"/>
    </source>
</evidence>
<keyword evidence="7" id="KW-0677">Repeat</keyword>
<evidence type="ECO:0000256" key="5">
    <source>
        <dbReference type="ARBA" id="ARBA00008535"/>
    </source>
</evidence>
<dbReference type="GO" id="GO:0005739">
    <property type="term" value="C:mitochondrion"/>
    <property type="evidence" value="ECO:0007669"/>
    <property type="project" value="UniProtKB-SubCell"/>
</dbReference>
<comment type="caution">
    <text evidence="17">The sequence shown here is derived from an EMBL/GenBank/DDBJ whole genome shotgun (WGS) entry which is preliminary data.</text>
</comment>
<dbReference type="Proteomes" id="UP001174136">
    <property type="component" value="Unassembled WGS sequence"/>
</dbReference>
<evidence type="ECO:0000256" key="14">
    <source>
        <dbReference type="ARBA" id="ARBA00073539"/>
    </source>
</evidence>
<dbReference type="Pfam" id="PF04548">
    <property type="entry name" value="AIG1"/>
    <property type="match status" value="3"/>
</dbReference>
<evidence type="ECO:0000313" key="17">
    <source>
        <dbReference type="EMBL" id="KAK0149739.1"/>
    </source>
</evidence>
<protein>
    <recommendedName>
        <fullName evidence="14">GTPase IMAP family member 8</fullName>
    </recommendedName>
    <alternativeName>
        <fullName evidence="15">Immune-associated nucleotide-binding protein 9</fullName>
    </alternativeName>
</protein>
<organism evidence="17 18">
    <name type="scientific">Merluccius polli</name>
    <name type="common">Benguela hake</name>
    <name type="synonym">Merluccius cadenati</name>
    <dbReference type="NCBI Taxonomy" id="89951"/>
    <lineage>
        <taxon>Eukaryota</taxon>
        <taxon>Metazoa</taxon>
        <taxon>Chordata</taxon>
        <taxon>Craniata</taxon>
        <taxon>Vertebrata</taxon>
        <taxon>Euteleostomi</taxon>
        <taxon>Actinopterygii</taxon>
        <taxon>Neopterygii</taxon>
        <taxon>Teleostei</taxon>
        <taxon>Neoteleostei</taxon>
        <taxon>Acanthomorphata</taxon>
        <taxon>Zeiogadaria</taxon>
        <taxon>Gadariae</taxon>
        <taxon>Gadiformes</taxon>
        <taxon>Gadoidei</taxon>
        <taxon>Merlucciidae</taxon>
        <taxon>Merluccius</taxon>
    </lineage>
</organism>
<feature type="domain" description="AIG1-type G" evidence="16">
    <location>
        <begin position="484"/>
        <end position="677"/>
    </location>
</feature>
<dbReference type="GO" id="GO:0005525">
    <property type="term" value="F:GTP binding"/>
    <property type="evidence" value="ECO:0007669"/>
    <property type="project" value="UniProtKB-KW"/>
</dbReference>
<dbReference type="GO" id="GO:0005783">
    <property type="term" value="C:endoplasmic reticulum"/>
    <property type="evidence" value="ECO:0007669"/>
    <property type="project" value="UniProtKB-SubCell"/>
</dbReference>
<evidence type="ECO:0000256" key="7">
    <source>
        <dbReference type="ARBA" id="ARBA00022737"/>
    </source>
</evidence>
<comment type="similarity">
    <text evidence="5">Belongs to the TRAFAC class TrmE-Era-EngA-EngB-Septin-like GTPase superfamily. AIG1/Toc34/Toc159-like paraseptin GTPase family. IAN subfamily.</text>
</comment>
<dbReference type="PANTHER" id="PTHR10903:SF107">
    <property type="entry name" value="GTPASE IMAP FAMILY MEMBER 4-LIKE-RELATED"/>
    <property type="match status" value="1"/>
</dbReference>
<evidence type="ECO:0000256" key="15">
    <source>
        <dbReference type="ARBA" id="ARBA00077278"/>
    </source>
</evidence>
<name>A0AA47N120_MERPO</name>
<dbReference type="AlphaFoldDB" id="A0AA47N120"/>
<dbReference type="FunFam" id="3.40.50.300:FF:000536">
    <property type="entry name" value="GTPase IMAP family member 8"/>
    <property type="match status" value="1"/>
</dbReference>
<dbReference type="InterPro" id="IPR027417">
    <property type="entry name" value="P-loop_NTPase"/>
</dbReference>
<keyword evidence="18" id="KW-1185">Reference proteome</keyword>
<keyword evidence="9" id="KW-0256">Endoplasmic reticulum</keyword>
<feature type="domain" description="AIG1-type G" evidence="16">
    <location>
        <begin position="257"/>
        <end position="460"/>
    </location>
</feature>
<keyword evidence="12" id="KW-0342">GTP-binding</keyword>
<dbReference type="PROSITE" id="PS51720">
    <property type="entry name" value="G_AIG1"/>
    <property type="match status" value="3"/>
</dbReference>
<evidence type="ECO:0000256" key="12">
    <source>
        <dbReference type="ARBA" id="ARBA00023134"/>
    </source>
</evidence>
<dbReference type="InterPro" id="IPR006703">
    <property type="entry name" value="G_AIG1"/>
</dbReference>
<keyword evidence="8" id="KW-0547">Nucleotide-binding</keyword>
<keyword evidence="11" id="KW-0496">Mitochondrion</keyword>
<evidence type="ECO:0000256" key="9">
    <source>
        <dbReference type="ARBA" id="ARBA00022824"/>
    </source>
</evidence>
<dbReference type="EMBL" id="JAOPHQ010001720">
    <property type="protein sequence ID" value="KAK0149739.1"/>
    <property type="molecule type" value="Genomic_DNA"/>
</dbReference>
<dbReference type="GO" id="GO:0005829">
    <property type="term" value="C:cytosol"/>
    <property type="evidence" value="ECO:0007669"/>
    <property type="project" value="UniProtKB-SubCell"/>
</dbReference>
<evidence type="ECO:0000256" key="13">
    <source>
        <dbReference type="ARBA" id="ARBA00056809"/>
    </source>
</evidence>
<comment type="subcellular location">
    <subcellularLocation>
        <location evidence="3">Cytoplasm</location>
        <location evidence="3">Cytosol</location>
    </subcellularLocation>
    <subcellularLocation>
        <location evidence="2">Endoplasmic reticulum</location>
    </subcellularLocation>
    <subcellularLocation>
        <location evidence="4">Golgi apparatus</location>
    </subcellularLocation>
    <subcellularLocation>
        <location evidence="1">Mitochondrion</location>
    </subcellularLocation>
</comment>
<evidence type="ECO:0000259" key="16">
    <source>
        <dbReference type="PROSITE" id="PS51720"/>
    </source>
</evidence>
<dbReference type="PANTHER" id="PTHR10903">
    <property type="entry name" value="GTPASE, IMAP FAMILY MEMBER-RELATED"/>
    <property type="match status" value="1"/>
</dbReference>
<evidence type="ECO:0000256" key="6">
    <source>
        <dbReference type="ARBA" id="ARBA00022490"/>
    </source>
</evidence>
<keyword evidence="10" id="KW-0333">Golgi apparatus</keyword>
<evidence type="ECO:0000313" key="18">
    <source>
        <dbReference type="Proteomes" id="UP001174136"/>
    </source>
</evidence>
<proteinExistence type="inferred from homology"/>
<evidence type="ECO:0000256" key="8">
    <source>
        <dbReference type="ARBA" id="ARBA00022741"/>
    </source>
</evidence>
<dbReference type="InterPro" id="IPR045058">
    <property type="entry name" value="GIMA/IAN/Toc"/>
</dbReference>
<dbReference type="GO" id="GO:0005794">
    <property type="term" value="C:Golgi apparatus"/>
    <property type="evidence" value="ECO:0007669"/>
    <property type="project" value="UniProtKB-SubCell"/>
</dbReference>
<comment type="function">
    <text evidence="13">Exerts an anti-apoptotic effect in the immune system and is involved in responses to infections.</text>
</comment>
<sequence>MMLSHPGEFCPSTDMESKKLNIVLLGCRGAGKTSSGNTLLGEALFSPGRTARCAWRRADVAGRTLTVVDTPGWWKSATVDDTAELIKQELVCSPSRVPAPGPPHHAFLLVIPSDVPFQEDFRISVREHMGLLGPSVWSHTVAVFTCGDRRSVALEKYIQQGGEALQWVLGKCGHRYGILDNKKMAVGGAQATELLGTIEEMLAGEEESGLHYEVDRELVEEVEGLRKEQQRGARLRLRKVQSERERQSTMMSTHSHLTKIRMVLLGHRTAGKSASADSILDLNEFAMPPGRTTRCRAKHACHLGREIMVVDTPGWWANASVEDTGTLVKEEIVSGLAMCPPGPHALLLVIRADIAFKKQFGRSILEHLSILGEEDAWNHTIVLFTRGDYFGEDGSVEQFIESEGGALQQIIQRCRHRYHLFDNRNRGDGSQVEALLGKVEKMVALNGGRCYETWRAYPGMVKLIRAMGMIWSNIMPKRSKKPRLAELTILMLGHRGSGKSSSGNTILGAEGRGQCFQLGTLHANVQQQGEMEGWRVAVVDTPGWRMCKPPEEAGADHRPNEAVVRRGVTEGVSLCPHAILVCVRADVTYGEDTWRAAGGHLLPLLDSCWSRTLVLLTHGDCLAGRATEQHIQRAGRGLWALLEKCSNRYHVMDNKTMGGTQVRELLLKIEEMLVGNW</sequence>
<dbReference type="SUPFAM" id="SSF52540">
    <property type="entry name" value="P-loop containing nucleoside triphosphate hydrolases"/>
    <property type="match status" value="3"/>
</dbReference>
<evidence type="ECO:0000256" key="2">
    <source>
        <dbReference type="ARBA" id="ARBA00004240"/>
    </source>
</evidence>
<gene>
    <name evidence="17" type="primary">Gimap8</name>
    <name evidence="17" type="ORF">N1851_009499</name>
</gene>
<reference evidence="17" key="1">
    <citation type="journal article" date="2023" name="Front. Mar. Sci.">
        <title>A new Merluccius polli reference genome to investigate the effects of global change in West African waters.</title>
        <authorList>
            <person name="Mateo J.L."/>
            <person name="Blanco-Fernandez C."/>
            <person name="Garcia-Vazquez E."/>
            <person name="Machado-Schiaffino G."/>
        </authorList>
    </citation>
    <scope>NUCLEOTIDE SEQUENCE</scope>
    <source>
        <strain evidence="17">C29</strain>
        <tissue evidence="17">Fin</tissue>
    </source>
</reference>
<keyword evidence="6" id="KW-0963">Cytoplasm</keyword>
<evidence type="ECO:0000256" key="3">
    <source>
        <dbReference type="ARBA" id="ARBA00004514"/>
    </source>
</evidence>
<evidence type="ECO:0000256" key="4">
    <source>
        <dbReference type="ARBA" id="ARBA00004555"/>
    </source>
</evidence>
<evidence type="ECO:0000256" key="1">
    <source>
        <dbReference type="ARBA" id="ARBA00004173"/>
    </source>
</evidence>
<evidence type="ECO:0000256" key="10">
    <source>
        <dbReference type="ARBA" id="ARBA00023034"/>
    </source>
</evidence>